<dbReference type="RefSeq" id="WP_054873232.1">
    <property type="nucleotide sequence ID" value="NZ_LKET01000006.1"/>
</dbReference>
<gene>
    <name evidence="4" type="ORF">OXPF_00700</name>
</gene>
<evidence type="ECO:0000256" key="2">
    <source>
        <dbReference type="RuleBase" id="RU003616"/>
    </source>
</evidence>
<evidence type="ECO:0000259" key="3">
    <source>
        <dbReference type="PROSITE" id="PS01031"/>
    </source>
</evidence>
<feature type="domain" description="SHSP" evidence="3">
    <location>
        <begin position="33"/>
        <end position="147"/>
    </location>
</feature>
<protein>
    <submittedName>
        <fullName evidence="4">Hsp20/alpha crystallin family protein</fullName>
    </submittedName>
</protein>
<comment type="similarity">
    <text evidence="1 2">Belongs to the small heat shock protein (HSP20) family.</text>
</comment>
<dbReference type="AlphaFoldDB" id="A0A0P8YGY2"/>
<organism evidence="4 5">
    <name type="scientific">Oxobacter pfennigii</name>
    <dbReference type="NCBI Taxonomy" id="36849"/>
    <lineage>
        <taxon>Bacteria</taxon>
        <taxon>Bacillati</taxon>
        <taxon>Bacillota</taxon>
        <taxon>Clostridia</taxon>
        <taxon>Eubacteriales</taxon>
        <taxon>Clostridiaceae</taxon>
        <taxon>Oxobacter</taxon>
    </lineage>
</organism>
<dbReference type="Gene3D" id="2.60.40.790">
    <property type="match status" value="1"/>
</dbReference>
<reference evidence="4 5" key="1">
    <citation type="submission" date="2015-09" db="EMBL/GenBank/DDBJ databases">
        <title>Genome sequence of Oxobacter pfennigii DSM 3222.</title>
        <authorList>
            <person name="Poehlein A."/>
            <person name="Bengelsdorf F.R."/>
            <person name="Schiel-Bengelsdorf B."/>
            <person name="Duerre P."/>
            <person name="Daniel R."/>
        </authorList>
    </citation>
    <scope>NUCLEOTIDE SEQUENCE [LARGE SCALE GENOMIC DNA]</scope>
    <source>
        <strain evidence="4 5">DSM 3222</strain>
    </source>
</reference>
<dbReference type="STRING" id="36849.OXPF_00700"/>
<dbReference type="Proteomes" id="UP000050326">
    <property type="component" value="Unassembled WGS sequence"/>
</dbReference>
<evidence type="ECO:0000313" key="5">
    <source>
        <dbReference type="Proteomes" id="UP000050326"/>
    </source>
</evidence>
<dbReference type="EMBL" id="LKET01000006">
    <property type="protein sequence ID" value="KPU46342.1"/>
    <property type="molecule type" value="Genomic_DNA"/>
</dbReference>
<keyword evidence="5" id="KW-1185">Reference proteome</keyword>
<dbReference type="OrthoDB" id="9811615at2"/>
<sequence length="148" mass="16840">MDTSKHDENPNLDYIKKIVSEVMGEGLWNGFYDVVTAERPRIDMYDNGKKIIVVCEIPGILKPSDLSISVSLNKLNIRGISKDKYLNNLPGNMLKSECIYGPFDRTVELPYIVNEKSINAVYENGIIEITMERADTGDEQHVRVDFKK</sequence>
<dbReference type="InterPro" id="IPR002068">
    <property type="entry name" value="A-crystallin/Hsp20_dom"/>
</dbReference>
<dbReference type="CDD" id="cd06464">
    <property type="entry name" value="ACD_sHsps-like"/>
    <property type="match status" value="1"/>
</dbReference>
<dbReference type="SUPFAM" id="SSF49764">
    <property type="entry name" value="HSP20-like chaperones"/>
    <property type="match status" value="1"/>
</dbReference>
<proteinExistence type="inferred from homology"/>
<name>A0A0P8YGY2_9CLOT</name>
<dbReference type="Pfam" id="PF00011">
    <property type="entry name" value="HSP20"/>
    <property type="match status" value="1"/>
</dbReference>
<evidence type="ECO:0000256" key="1">
    <source>
        <dbReference type="PROSITE-ProRule" id="PRU00285"/>
    </source>
</evidence>
<evidence type="ECO:0000313" key="4">
    <source>
        <dbReference type="EMBL" id="KPU46342.1"/>
    </source>
</evidence>
<dbReference type="InterPro" id="IPR008978">
    <property type="entry name" value="HSP20-like_chaperone"/>
</dbReference>
<accession>A0A0P8YGY2</accession>
<comment type="caution">
    <text evidence="4">The sequence shown here is derived from an EMBL/GenBank/DDBJ whole genome shotgun (WGS) entry which is preliminary data.</text>
</comment>
<dbReference type="PROSITE" id="PS01031">
    <property type="entry name" value="SHSP"/>
    <property type="match status" value="1"/>
</dbReference>